<dbReference type="AlphaFoldDB" id="A0AAV7RL20"/>
<keyword evidence="2" id="KW-1185">Reference proteome</keyword>
<protein>
    <submittedName>
        <fullName evidence="1">Uncharacterized protein</fullName>
    </submittedName>
</protein>
<organism evidence="1 2">
    <name type="scientific">Pleurodeles waltl</name>
    <name type="common">Iberian ribbed newt</name>
    <dbReference type="NCBI Taxonomy" id="8319"/>
    <lineage>
        <taxon>Eukaryota</taxon>
        <taxon>Metazoa</taxon>
        <taxon>Chordata</taxon>
        <taxon>Craniata</taxon>
        <taxon>Vertebrata</taxon>
        <taxon>Euteleostomi</taxon>
        <taxon>Amphibia</taxon>
        <taxon>Batrachia</taxon>
        <taxon>Caudata</taxon>
        <taxon>Salamandroidea</taxon>
        <taxon>Salamandridae</taxon>
        <taxon>Pleurodelinae</taxon>
        <taxon>Pleurodeles</taxon>
    </lineage>
</organism>
<dbReference type="Proteomes" id="UP001066276">
    <property type="component" value="Chromosome 5"/>
</dbReference>
<sequence length="81" mass="9439">MPPERALPLLQGTRPRVGKIADHQRKRNRGAIYDYIMTKDYRVIGLFKKVRVDNGGPIPPHDEEFSEQDIVLDEDTIIYFQ</sequence>
<accession>A0AAV7RL20</accession>
<evidence type="ECO:0000313" key="1">
    <source>
        <dbReference type="EMBL" id="KAJ1153494.1"/>
    </source>
</evidence>
<proteinExistence type="predicted"/>
<gene>
    <name evidence="1" type="ORF">NDU88_006253</name>
</gene>
<evidence type="ECO:0000313" key="2">
    <source>
        <dbReference type="Proteomes" id="UP001066276"/>
    </source>
</evidence>
<comment type="caution">
    <text evidence="1">The sequence shown here is derived from an EMBL/GenBank/DDBJ whole genome shotgun (WGS) entry which is preliminary data.</text>
</comment>
<reference evidence="1" key="1">
    <citation type="journal article" date="2022" name="bioRxiv">
        <title>Sequencing and chromosome-scale assembly of the giantPleurodeles waltlgenome.</title>
        <authorList>
            <person name="Brown T."/>
            <person name="Elewa A."/>
            <person name="Iarovenko S."/>
            <person name="Subramanian E."/>
            <person name="Araus A.J."/>
            <person name="Petzold A."/>
            <person name="Susuki M."/>
            <person name="Suzuki K.-i.T."/>
            <person name="Hayashi T."/>
            <person name="Toyoda A."/>
            <person name="Oliveira C."/>
            <person name="Osipova E."/>
            <person name="Leigh N.D."/>
            <person name="Simon A."/>
            <person name="Yun M.H."/>
        </authorList>
    </citation>
    <scope>NUCLEOTIDE SEQUENCE</scope>
    <source>
        <strain evidence="1">20211129_DDA</strain>
        <tissue evidence="1">Liver</tissue>
    </source>
</reference>
<name>A0AAV7RL20_PLEWA</name>
<dbReference type="EMBL" id="JANPWB010000009">
    <property type="protein sequence ID" value="KAJ1153494.1"/>
    <property type="molecule type" value="Genomic_DNA"/>
</dbReference>